<name>A0A0J6I6L5_COCPO</name>
<reference evidence="2 3" key="1">
    <citation type="submission" date="2007-06" db="EMBL/GenBank/DDBJ databases">
        <title>The Genome Sequence of Coccidioides posadasii RMSCC_3488.</title>
        <authorList>
            <consortium name="Coccidioides Genome Resources Consortium"/>
            <consortium name="The Broad Institute Genome Sequencing Platform"/>
            <person name="Henn M.R."/>
            <person name="Sykes S."/>
            <person name="Young S."/>
            <person name="Jaffe D."/>
            <person name="Berlin A."/>
            <person name="Alvarez P."/>
            <person name="Butler J."/>
            <person name="Gnerre S."/>
            <person name="Grabherr M."/>
            <person name="Mauceli E."/>
            <person name="Brockman W."/>
            <person name="Kodira C."/>
            <person name="Alvarado L."/>
            <person name="Zeng Q."/>
            <person name="Crawford M."/>
            <person name="Antoine C."/>
            <person name="Devon K."/>
            <person name="Galgiani J."/>
            <person name="Orsborn K."/>
            <person name="Lewis M.L."/>
            <person name="Nusbaum C."/>
            <person name="Galagan J."/>
            <person name="Birren B."/>
        </authorList>
    </citation>
    <scope>NUCLEOTIDE SEQUENCE [LARGE SCALE GENOMIC DNA]</scope>
    <source>
        <strain evidence="2 3">RMSCC 3488</strain>
    </source>
</reference>
<reference evidence="3" key="2">
    <citation type="journal article" date="2009" name="Genome Res.">
        <title>Comparative genomic analyses of the human fungal pathogens Coccidioides and their relatives.</title>
        <authorList>
            <person name="Sharpton T.J."/>
            <person name="Stajich J.E."/>
            <person name="Rounsley S.D."/>
            <person name="Gardner M.J."/>
            <person name="Wortman J.R."/>
            <person name="Jordar V.S."/>
            <person name="Maiti R."/>
            <person name="Kodira C.D."/>
            <person name="Neafsey D.E."/>
            <person name="Zeng Q."/>
            <person name="Hung C.-Y."/>
            <person name="McMahan C."/>
            <person name="Muszewska A."/>
            <person name="Grynberg M."/>
            <person name="Mandel M.A."/>
            <person name="Kellner E.M."/>
            <person name="Barker B.M."/>
            <person name="Galgiani J.N."/>
            <person name="Orbach M.J."/>
            <person name="Kirkland T.N."/>
            <person name="Cole G.T."/>
            <person name="Henn M.R."/>
            <person name="Birren B.W."/>
            <person name="Taylor J.W."/>
        </authorList>
    </citation>
    <scope>NUCLEOTIDE SEQUENCE [LARGE SCALE GENOMIC DNA]</scope>
    <source>
        <strain evidence="3">RMSCC 3488</strain>
    </source>
</reference>
<evidence type="ECO:0000313" key="3">
    <source>
        <dbReference type="Proteomes" id="UP000054567"/>
    </source>
</evidence>
<accession>A0A0J6I6L5</accession>
<reference evidence="3" key="3">
    <citation type="journal article" date="2010" name="Genome Res.">
        <title>Population genomic sequencing of Coccidioides fungi reveals recent hybridization and transposon control.</title>
        <authorList>
            <person name="Neafsey D.E."/>
            <person name="Barker B.M."/>
            <person name="Sharpton T.J."/>
            <person name="Stajich J.E."/>
            <person name="Park D.J."/>
            <person name="Whiston E."/>
            <person name="Hung C.-Y."/>
            <person name="McMahan C."/>
            <person name="White J."/>
            <person name="Sykes S."/>
            <person name="Heiman D."/>
            <person name="Young S."/>
            <person name="Zeng Q."/>
            <person name="Abouelleil A."/>
            <person name="Aftuck L."/>
            <person name="Bessette D."/>
            <person name="Brown A."/>
            <person name="FitzGerald M."/>
            <person name="Lui A."/>
            <person name="Macdonald J.P."/>
            <person name="Priest M."/>
            <person name="Orbach M.J."/>
            <person name="Galgiani J.N."/>
            <person name="Kirkland T.N."/>
            <person name="Cole G.T."/>
            <person name="Birren B.W."/>
            <person name="Henn M.R."/>
            <person name="Taylor J.W."/>
            <person name="Rounsley S.D."/>
        </authorList>
    </citation>
    <scope>NUCLEOTIDE SEQUENCE [LARGE SCALE GENOMIC DNA]</scope>
    <source>
        <strain evidence="3">RMSCC 3488</strain>
    </source>
</reference>
<proteinExistence type="predicted"/>
<dbReference type="Proteomes" id="UP000054567">
    <property type="component" value="Unassembled WGS sequence"/>
</dbReference>
<dbReference type="EMBL" id="DS268110">
    <property type="protein sequence ID" value="KMM67072.1"/>
    <property type="molecule type" value="Genomic_DNA"/>
</dbReference>
<dbReference type="AlphaFoldDB" id="A0A0J6I6L5"/>
<evidence type="ECO:0000256" key="1">
    <source>
        <dbReference type="SAM" id="MobiDB-lite"/>
    </source>
</evidence>
<gene>
    <name evidence="2" type="ORF">CPAG_03408</name>
</gene>
<organism evidence="2 3">
    <name type="scientific">Coccidioides posadasii RMSCC 3488</name>
    <dbReference type="NCBI Taxonomy" id="454284"/>
    <lineage>
        <taxon>Eukaryota</taxon>
        <taxon>Fungi</taxon>
        <taxon>Dikarya</taxon>
        <taxon>Ascomycota</taxon>
        <taxon>Pezizomycotina</taxon>
        <taxon>Eurotiomycetes</taxon>
        <taxon>Eurotiomycetidae</taxon>
        <taxon>Onygenales</taxon>
        <taxon>Onygenaceae</taxon>
        <taxon>Coccidioides</taxon>
    </lineage>
</organism>
<protein>
    <submittedName>
        <fullName evidence="2">Uncharacterized protein</fullName>
    </submittedName>
</protein>
<feature type="region of interest" description="Disordered" evidence="1">
    <location>
        <begin position="1"/>
        <end position="20"/>
    </location>
</feature>
<sequence length="127" mass="14444">MKTSTQGPDRQDDRQPALMPTSVTCQRNIGVQGMYFGPVKHIFDRNETTADRLQLARDIRLDIWSCMTNPLNACFPHAPTPPTFESGSTALRPNQPTRYMHPHMYILSAVEAMTHNLRARKILCAIY</sequence>
<evidence type="ECO:0000313" key="2">
    <source>
        <dbReference type="EMBL" id="KMM67072.1"/>
    </source>
</evidence>
<dbReference type="VEuPathDB" id="FungiDB:CPAG_03408"/>